<dbReference type="Gene3D" id="1.10.3720.10">
    <property type="entry name" value="MetI-like"/>
    <property type="match status" value="1"/>
</dbReference>
<proteinExistence type="inferred from homology"/>
<feature type="transmembrane region" description="Helical" evidence="7">
    <location>
        <begin position="335"/>
        <end position="360"/>
    </location>
</feature>
<protein>
    <submittedName>
        <fullName evidence="9">Sugar ABC transporter permease</fullName>
    </submittedName>
</protein>
<evidence type="ECO:0000313" key="9">
    <source>
        <dbReference type="EMBL" id="QHW29717.1"/>
    </source>
</evidence>
<feature type="transmembrane region" description="Helical" evidence="7">
    <location>
        <begin position="179"/>
        <end position="199"/>
    </location>
</feature>
<dbReference type="AlphaFoldDB" id="A0A6C0NU75"/>
<feature type="transmembrane region" description="Helical" evidence="7">
    <location>
        <begin position="229"/>
        <end position="254"/>
    </location>
</feature>
<reference evidence="9 10" key="1">
    <citation type="submission" date="2020-02" db="EMBL/GenBank/DDBJ databases">
        <title>Paenibacillus sp. nov., isolated from rhizosphere soil of tomato.</title>
        <authorList>
            <person name="Weon H.-Y."/>
            <person name="Lee S.A."/>
        </authorList>
    </citation>
    <scope>NUCLEOTIDE SEQUENCE [LARGE SCALE GENOMIC DNA]</scope>
    <source>
        <strain evidence="9 10">14171R-81</strain>
    </source>
</reference>
<dbReference type="PANTHER" id="PTHR43227">
    <property type="entry name" value="BLL4140 PROTEIN"/>
    <property type="match status" value="1"/>
</dbReference>
<feature type="transmembrane region" description="Helical" evidence="7">
    <location>
        <begin position="143"/>
        <end position="167"/>
    </location>
</feature>
<accession>A0A6C0NU75</accession>
<keyword evidence="5 7" id="KW-1133">Transmembrane helix</keyword>
<evidence type="ECO:0000256" key="5">
    <source>
        <dbReference type="ARBA" id="ARBA00022989"/>
    </source>
</evidence>
<dbReference type="CDD" id="cd06261">
    <property type="entry name" value="TM_PBP2"/>
    <property type="match status" value="1"/>
</dbReference>
<dbReference type="InterPro" id="IPR000515">
    <property type="entry name" value="MetI-like"/>
</dbReference>
<feature type="transmembrane region" description="Helical" evidence="7">
    <location>
        <begin position="74"/>
        <end position="100"/>
    </location>
</feature>
<feature type="domain" description="ABC transmembrane type-1" evidence="8">
    <location>
        <begin position="139"/>
        <end position="356"/>
    </location>
</feature>
<evidence type="ECO:0000313" key="10">
    <source>
        <dbReference type="Proteomes" id="UP000479114"/>
    </source>
</evidence>
<organism evidence="9 10">
    <name type="scientific">Paenibacillus rhizovicinus</name>
    <dbReference type="NCBI Taxonomy" id="2704463"/>
    <lineage>
        <taxon>Bacteria</taxon>
        <taxon>Bacillati</taxon>
        <taxon>Bacillota</taxon>
        <taxon>Bacilli</taxon>
        <taxon>Bacillales</taxon>
        <taxon>Paenibacillaceae</taxon>
        <taxon>Paenibacillus</taxon>
    </lineage>
</organism>
<dbReference type="PROSITE" id="PS50928">
    <property type="entry name" value="ABC_TM1"/>
    <property type="match status" value="1"/>
</dbReference>
<name>A0A6C0NU75_9BACL</name>
<comment type="similarity">
    <text evidence="7">Belongs to the binding-protein-dependent transport system permease family.</text>
</comment>
<evidence type="ECO:0000259" key="8">
    <source>
        <dbReference type="PROSITE" id="PS50928"/>
    </source>
</evidence>
<keyword evidence="3" id="KW-1003">Cell membrane</keyword>
<evidence type="ECO:0000256" key="2">
    <source>
        <dbReference type="ARBA" id="ARBA00022448"/>
    </source>
</evidence>
<evidence type="ECO:0000256" key="1">
    <source>
        <dbReference type="ARBA" id="ARBA00004651"/>
    </source>
</evidence>
<dbReference type="GO" id="GO:0055085">
    <property type="term" value="P:transmembrane transport"/>
    <property type="evidence" value="ECO:0007669"/>
    <property type="project" value="InterPro"/>
</dbReference>
<evidence type="ECO:0000256" key="3">
    <source>
        <dbReference type="ARBA" id="ARBA00022475"/>
    </source>
</evidence>
<comment type="subcellular location">
    <subcellularLocation>
        <location evidence="1 7">Cell membrane</location>
        <topology evidence="1 7">Multi-pass membrane protein</topology>
    </subcellularLocation>
</comment>
<dbReference type="Proteomes" id="UP000479114">
    <property type="component" value="Chromosome"/>
</dbReference>
<keyword evidence="2 7" id="KW-0813">Transport</keyword>
<keyword evidence="10" id="KW-1185">Reference proteome</keyword>
<evidence type="ECO:0000256" key="6">
    <source>
        <dbReference type="ARBA" id="ARBA00023136"/>
    </source>
</evidence>
<dbReference type="InterPro" id="IPR035906">
    <property type="entry name" value="MetI-like_sf"/>
</dbReference>
<dbReference type="SUPFAM" id="SSF161098">
    <property type="entry name" value="MetI-like"/>
    <property type="match status" value="1"/>
</dbReference>
<dbReference type="EMBL" id="CP048286">
    <property type="protein sequence ID" value="QHW29717.1"/>
    <property type="molecule type" value="Genomic_DNA"/>
</dbReference>
<dbReference type="GO" id="GO:0005886">
    <property type="term" value="C:plasma membrane"/>
    <property type="evidence" value="ECO:0007669"/>
    <property type="project" value="UniProtKB-SubCell"/>
</dbReference>
<dbReference type="KEGG" id="prz:GZH47_01910"/>
<feature type="transmembrane region" description="Helical" evidence="7">
    <location>
        <begin position="275"/>
        <end position="297"/>
    </location>
</feature>
<gene>
    <name evidence="9" type="ORF">GZH47_01910</name>
</gene>
<evidence type="ECO:0000256" key="4">
    <source>
        <dbReference type="ARBA" id="ARBA00022692"/>
    </source>
</evidence>
<dbReference type="InterPro" id="IPR050809">
    <property type="entry name" value="UgpAE/MalFG_permease"/>
</dbReference>
<dbReference type="PANTHER" id="PTHR43227:SF11">
    <property type="entry name" value="BLL4140 PROTEIN"/>
    <property type="match status" value="1"/>
</dbReference>
<sequence>MYRDLQAFISRTIHHHSPNGSLSLQGFIQPAISAPTNSITTVHRFVYGIASHSTARRLTYLRKKRRFSKDDSELALLALPTALWFLAFCYIPMFGVIIAFKQYRPMAGHGFIGSLLKSKFVGIDNFKFLFMTPDAWIMFRNTILYNVVFILLGTVITVALAIMMTQLHSKRMRKWSQTAMFLPHFLSFVVVSYFVFAFLSSENGLVSNIMEHYGKEEIQWYMEPKYWPYFLVFVYLWKSIGYGMVVYLASISGIDESLYEAAIIDGASKRQQVRFITLPMLQPIIIILFILAIGRIFSSDFGLFYQVPRNSGPLVDVTQTIDVYVYKALTGLNNIGFASAAGVLQSVCGLIVILAANWVVKKINAENSLF</sequence>
<dbReference type="Pfam" id="PF00528">
    <property type="entry name" value="BPD_transp_1"/>
    <property type="match status" value="1"/>
</dbReference>
<evidence type="ECO:0000256" key="7">
    <source>
        <dbReference type="RuleBase" id="RU363032"/>
    </source>
</evidence>
<keyword evidence="6 7" id="KW-0472">Membrane</keyword>
<keyword evidence="4 7" id="KW-0812">Transmembrane</keyword>